<dbReference type="Proteomes" id="UP000230750">
    <property type="component" value="Unassembled WGS sequence"/>
</dbReference>
<dbReference type="AlphaFoldDB" id="A0A2G8KIF8"/>
<proteinExistence type="predicted"/>
<dbReference type="OrthoDB" id="10676722at2759"/>
<keyword evidence="2" id="KW-1185">Reference proteome</keyword>
<name>A0A2G8KIF8_STIJA</name>
<dbReference type="EMBL" id="MRZV01000558">
    <property type="protein sequence ID" value="PIK47791.1"/>
    <property type="molecule type" value="Genomic_DNA"/>
</dbReference>
<sequence length="233" mass="26455">MFLGKDTLCPLPLFTQVYKWGLASQPTKMTFSLTIRMICVIMVTQLLYLSLSRGDSCPPNEYLEIGQKGYIGCFFEDGFTLVAWYNTDDFIQANAVVKLRGEDKSGIGWDSKEFDIHLNGSLIINEVDFQHESIFTVRVYRKTQEFPTTFYIDVKTTVTPKRPFPVIYDCDVPSEICHTVSNEDSQLMCSVLDSRPAVPVIWTARTSDGDKDITSSYYNTSDGLISNILYSHQ</sequence>
<organism evidence="1 2">
    <name type="scientific">Stichopus japonicus</name>
    <name type="common">Sea cucumber</name>
    <dbReference type="NCBI Taxonomy" id="307972"/>
    <lineage>
        <taxon>Eukaryota</taxon>
        <taxon>Metazoa</taxon>
        <taxon>Echinodermata</taxon>
        <taxon>Eleutherozoa</taxon>
        <taxon>Echinozoa</taxon>
        <taxon>Holothuroidea</taxon>
        <taxon>Aspidochirotacea</taxon>
        <taxon>Aspidochirotida</taxon>
        <taxon>Stichopodidae</taxon>
        <taxon>Apostichopus</taxon>
    </lineage>
</organism>
<reference evidence="1 2" key="1">
    <citation type="journal article" date="2017" name="PLoS Biol.">
        <title>The sea cucumber genome provides insights into morphological evolution and visceral regeneration.</title>
        <authorList>
            <person name="Zhang X."/>
            <person name="Sun L."/>
            <person name="Yuan J."/>
            <person name="Sun Y."/>
            <person name="Gao Y."/>
            <person name="Zhang L."/>
            <person name="Li S."/>
            <person name="Dai H."/>
            <person name="Hamel J.F."/>
            <person name="Liu C."/>
            <person name="Yu Y."/>
            <person name="Liu S."/>
            <person name="Lin W."/>
            <person name="Guo K."/>
            <person name="Jin S."/>
            <person name="Xu P."/>
            <person name="Storey K.B."/>
            <person name="Huan P."/>
            <person name="Zhang T."/>
            <person name="Zhou Y."/>
            <person name="Zhang J."/>
            <person name="Lin C."/>
            <person name="Li X."/>
            <person name="Xing L."/>
            <person name="Huo D."/>
            <person name="Sun M."/>
            <person name="Wang L."/>
            <person name="Mercier A."/>
            <person name="Li F."/>
            <person name="Yang H."/>
            <person name="Xiang J."/>
        </authorList>
    </citation>
    <scope>NUCLEOTIDE SEQUENCE [LARGE SCALE GENOMIC DNA]</scope>
    <source>
        <strain evidence="1">Shaxun</strain>
        <tissue evidence="1">Muscle</tissue>
    </source>
</reference>
<evidence type="ECO:0000313" key="2">
    <source>
        <dbReference type="Proteomes" id="UP000230750"/>
    </source>
</evidence>
<gene>
    <name evidence="1" type="ORF">BSL78_15334</name>
</gene>
<comment type="caution">
    <text evidence="1">The sequence shown here is derived from an EMBL/GenBank/DDBJ whole genome shotgun (WGS) entry which is preliminary data.</text>
</comment>
<evidence type="ECO:0008006" key="3">
    <source>
        <dbReference type="Google" id="ProtNLM"/>
    </source>
</evidence>
<protein>
    <recommendedName>
        <fullName evidence="3">Ig-like domain-containing protein</fullName>
    </recommendedName>
</protein>
<accession>A0A2G8KIF8</accession>
<evidence type="ECO:0000313" key="1">
    <source>
        <dbReference type="EMBL" id="PIK47791.1"/>
    </source>
</evidence>